<organism evidence="5 6">
    <name type="scientific">Cyphellophora europaea (strain CBS 101466)</name>
    <name type="common">Phialophora europaea</name>
    <dbReference type="NCBI Taxonomy" id="1220924"/>
    <lineage>
        <taxon>Eukaryota</taxon>
        <taxon>Fungi</taxon>
        <taxon>Dikarya</taxon>
        <taxon>Ascomycota</taxon>
        <taxon>Pezizomycotina</taxon>
        <taxon>Eurotiomycetes</taxon>
        <taxon>Chaetothyriomycetidae</taxon>
        <taxon>Chaetothyriales</taxon>
        <taxon>Cyphellophoraceae</taxon>
        <taxon>Cyphellophora</taxon>
    </lineage>
</organism>
<evidence type="ECO:0000313" key="5">
    <source>
        <dbReference type="EMBL" id="ETN39256.1"/>
    </source>
</evidence>
<name>W2RRV7_CYPE1</name>
<dbReference type="GO" id="GO:0031491">
    <property type="term" value="F:nucleosome binding"/>
    <property type="evidence" value="ECO:0007669"/>
    <property type="project" value="TreeGrafter"/>
</dbReference>
<sequence>MATSSAPPKPVVGILSLGEMGTGIAQLLMANDYKVATCTAGRSKYTLKRIQKSGITAYDTDVELIAAVDILLSIVPPRDATATAIRVLEASRNQEAIKSWTDRKIDSPDAKLVFVDCNAVSTRTTRSIHALFAPKEDQEPRSPSPATPSPSEPLQSPSAVPRRFSLSRVLSFRSAAAESAPAPPPPIPVAFLDGGIIGPPPKPKPQPSSSEGGSSSSTIPEWILPSLVISGPHVHTHLPSPIRKTLNMTVLDHRIGTASTLKSCFASMTKGMSALATISFATAQQANVLPHLTSHLEKYSPKLLEHARGSLPGMPPKAYRWVEEMRQIGSTFATEGGLECGEDVFKGVAELYRFVAEDTVLGDERVESRKRGRTAEDVAGAIGEAVQKKRKGNGAEGGNGEEELRLAWRGSWS</sequence>
<dbReference type="HOGENOM" id="CLU_052530_0_1_1"/>
<feature type="compositionally biased region" description="Low complexity" evidence="2">
    <location>
        <begin position="207"/>
        <end position="217"/>
    </location>
</feature>
<dbReference type="VEuPathDB" id="FungiDB:HMPREF1541_05479"/>
<feature type="compositionally biased region" description="Pro residues" evidence="2">
    <location>
        <begin position="142"/>
        <end position="151"/>
    </location>
</feature>
<dbReference type="InterPro" id="IPR036291">
    <property type="entry name" value="NAD(P)-bd_dom_sf"/>
</dbReference>
<dbReference type="RefSeq" id="XP_008718041.1">
    <property type="nucleotide sequence ID" value="XM_008719819.1"/>
</dbReference>
<dbReference type="InParanoid" id="W2RRV7"/>
<dbReference type="OrthoDB" id="9988102at2759"/>
<gene>
    <name evidence="5" type="ORF">HMPREF1541_05479</name>
</gene>
<accession>W2RRV7</accession>
<dbReference type="GeneID" id="19972818"/>
<evidence type="ECO:0008006" key="7">
    <source>
        <dbReference type="Google" id="ProtNLM"/>
    </source>
</evidence>
<dbReference type="InterPro" id="IPR015814">
    <property type="entry name" value="Pgluconate_DH_NAD-bd_C"/>
</dbReference>
<evidence type="ECO:0000259" key="3">
    <source>
        <dbReference type="Pfam" id="PF03446"/>
    </source>
</evidence>
<dbReference type="GO" id="GO:0003677">
    <property type="term" value="F:DNA binding"/>
    <property type="evidence" value="ECO:0007669"/>
    <property type="project" value="TreeGrafter"/>
</dbReference>
<feature type="domain" description="6-phosphogluconate dehydrogenase NADP-binding" evidence="3">
    <location>
        <begin position="12"/>
        <end position="86"/>
    </location>
</feature>
<dbReference type="PANTHER" id="PTHR43580:SF2">
    <property type="entry name" value="CYTOKINE-LIKE NUCLEAR FACTOR N-PAC"/>
    <property type="match status" value="1"/>
</dbReference>
<dbReference type="AlphaFoldDB" id="W2RRV7"/>
<dbReference type="InterPro" id="IPR006115">
    <property type="entry name" value="6PGDH_NADP-bd"/>
</dbReference>
<feature type="region of interest" description="Disordered" evidence="2">
    <location>
        <begin position="130"/>
        <end position="160"/>
    </location>
</feature>
<evidence type="ECO:0000256" key="1">
    <source>
        <dbReference type="ARBA" id="ARBA00007598"/>
    </source>
</evidence>
<dbReference type="eggNOG" id="ENOG502RXGX">
    <property type="taxonomic scope" value="Eukaryota"/>
</dbReference>
<evidence type="ECO:0000313" key="6">
    <source>
        <dbReference type="Proteomes" id="UP000030752"/>
    </source>
</evidence>
<reference evidence="5 6" key="1">
    <citation type="submission" date="2013-03" db="EMBL/GenBank/DDBJ databases">
        <title>The Genome Sequence of Phialophora europaea CBS 101466.</title>
        <authorList>
            <consortium name="The Broad Institute Genomics Platform"/>
            <person name="Cuomo C."/>
            <person name="de Hoog S."/>
            <person name="Gorbushina A."/>
            <person name="Walker B."/>
            <person name="Young S.K."/>
            <person name="Zeng Q."/>
            <person name="Gargeya S."/>
            <person name="Fitzgerald M."/>
            <person name="Haas B."/>
            <person name="Abouelleil A."/>
            <person name="Allen A.W."/>
            <person name="Alvarado L."/>
            <person name="Arachchi H.M."/>
            <person name="Berlin A.M."/>
            <person name="Chapman S.B."/>
            <person name="Gainer-Dewar J."/>
            <person name="Goldberg J."/>
            <person name="Griggs A."/>
            <person name="Gujja S."/>
            <person name="Hansen M."/>
            <person name="Howarth C."/>
            <person name="Imamovic A."/>
            <person name="Ireland A."/>
            <person name="Larimer J."/>
            <person name="McCowan C."/>
            <person name="Murphy C."/>
            <person name="Pearson M."/>
            <person name="Poon T.W."/>
            <person name="Priest M."/>
            <person name="Roberts A."/>
            <person name="Saif S."/>
            <person name="Shea T."/>
            <person name="Sisk P."/>
            <person name="Sykes S."/>
            <person name="Wortman J."/>
            <person name="Nusbaum C."/>
            <person name="Birren B."/>
        </authorList>
    </citation>
    <scope>NUCLEOTIDE SEQUENCE [LARGE SCALE GENOMIC DNA]</scope>
    <source>
        <strain evidence="5 6">CBS 101466</strain>
    </source>
</reference>
<dbReference type="Pfam" id="PF09130">
    <property type="entry name" value="DUF1932"/>
    <property type="match status" value="1"/>
</dbReference>
<evidence type="ECO:0000256" key="2">
    <source>
        <dbReference type="SAM" id="MobiDB-lite"/>
    </source>
</evidence>
<dbReference type="Pfam" id="PF03446">
    <property type="entry name" value="NAD_binding_2"/>
    <property type="match status" value="1"/>
</dbReference>
<dbReference type="SUPFAM" id="SSF48179">
    <property type="entry name" value="6-phosphogluconate dehydrogenase C-terminal domain-like"/>
    <property type="match status" value="1"/>
</dbReference>
<keyword evidence="6" id="KW-1185">Reference proteome</keyword>
<dbReference type="InterPro" id="IPR008927">
    <property type="entry name" value="6-PGluconate_DH-like_C_sf"/>
</dbReference>
<feature type="region of interest" description="Disordered" evidence="2">
    <location>
        <begin position="385"/>
        <end position="413"/>
    </location>
</feature>
<dbReference type="InterPro" id="IPR051265">
    <property type="entry name" value="HIBADH-related_NP60_sf"/>
</dbReference>
<dbReference type="SUPFAM" id="SSF51735">
    <property type="entry name" value="NAD(P)-binding Rossmann-fold domains"/>
    <property type="match status" value="1"/>
</dbReference>
<dbReference type="GO" id="GO:0000785">
    <property type="term" value="C:chromatin"/>
    <property type="evidence" value="ECO:0007669"/>
    <property type="project" value="TreeGrafter"/>
</dbReference>
<dbReference type="EMBL" id="KB822721">
    <property type="protein sequence ID" value="ETN39256.1"/>
    <property type="molecule type" value="Genomic_DNA"/>
</dbReference>
<dbReference type="GO" id="GO:0140673">
    <property type="term" value="P:transcription elongation-coupled chromatin remodeling"/>
    <property type="evidence" value="ECO:0007669"/>
    <property type="project" value="TreeGrafter"/>
</dbReference>
<feature type="region of interest" description="Disordered" evidence="2">
    <location>
        <begin position="176"/>
        <end position="217"/>
    </location>
</feature>
<dbReference type="Proteomes" id="UP000030752">
    <property type="component" value="Unassembled WGS sequence"/>
</dbReference>
<feature type="domain" description="Phosphogluconate dehydrogenase NAD-binding putative C-terminal" evidence="4">
    <location>
        <begin position="283"/>
        <end position="355"/>
    </location>
</feature>
<dbReference type="PANTHER" id="PTHR43580">
    <property type="entry name" value="OXIDOREDUCTASE GLYR1-RELATED"/>
    <property type="match status" value="1"/>
</dbReference>
<protein>
    <recommendedName>
        <fullName evidence="7">Phosphogluconate dehydrogenase NAD-binding putative C-terminal domain-containing protein</fullName>
    </recommendedName>
</protein>
<dbReference type="GO" id="GO:0050661">
    <property type="term" value="F:NADP binding"/>
    <property type="evidence" value="ECO:0007669"/>
    <property type="project" value="InterPro"/>
</dbReference>
<dbReference type="Gene3D" id="3.40.50.720">
    <property type="entry name" value="NAD(P)-binding Rossmann-like Domain"/>
    <property type="match status" value="1"/>
</dbReference>
<comment type="similarity">
    <text evidence="1">Belongs to the HIBADH-related family. NP60 subfamily.</text>
</comment>
<dbReference type="Gene3D" id="1.10.1040.10">
    <property type="entry name" value="N-(1-d-carboxylethyl)-l-norvaline Dehydrogenase, domain 2"/>
    <property type="match status" value="1"/>
</dbReference>
<dbReference type="InterPro" id="IPR013328">
    <property type="entry name" value="6PGD_dom2"/>
</dbReference>
<dbReference type="STRING" id="1220924.W2RRV7"/>
<proteinExistence type="inferred from homology"/>
<evidence type="ECO:0000259" key="4">
    <source>
        <dbReference type="Pfam" id="PF09130"/>
    </source>
</evidence>